<evidence type="ECO:0000313" key="4">
    <source>
        <dbReference type="EMBL" id="KAA8574227.1"/>
    </source>
</evidence>
<organism evidence="4 5">
    <name type="scientific">Monilinia fructicola</name>
    <name type="common">Brown rot fungus</name>
    <name type="synonym">Ciboria fructicola</name>
    <dbReference type="NCBI Taxonomy" id="38448"/>
    <lineage>
        <taxon>Eukaryota</taxon>
        <taxon>Fungi</taxon>
        <taxon>Dikarya</taxon>
        <taxon>Ascomycota</taxon>
        <taxon>Pezizomycotina</taxon>
        <taxon>Leotiomycetes</taxon>
        <taxon>Helotiales</taxon>
        <taxon>Sclerotiniaceae</taxon>
        <taxon>Monilinia</taxon>
    </lineage>
</organism>
<keyword evidence="2" id="KW-0274">FAD</keyword>
<comment type="similarity">
    <text evidence="1">Belongs to the GMC oxidoreductase family.</text>
</comment>
<evidence type="ECO:0000256" key="2">
    <source>
        <dbReference type="PIRSR" id="PIRSR000137-2"/>
    </source>
</evidence>
<dbReference type="GO" id="GO:0016614">
    <property type="term" value="F:oxidoreductase activity, acting on CH-OH group of donors"/>
    <property type="evidence" value="ECO:0007669"/>
    <property type="project" value="InterPro"/>
</dbReference>
<dbReference type="Pfam" id="PF05199">
    <property type="entry name" value="GMC_oxred_C"/>
    <property type="match status" value="1"/>
</dbReference>
<feature type="binding site" evidence="2">
    <location>
        <position position="280"/>
    </location>
    <ligand>
        <name>FAD</name>
        <dbReference type="ChEBI" id="CHEBI:57692"/>
    </ligand>
</feature>
<gene>
    <name evidence="4" type="ORF">EYC84_005732</name>
</gene>
<dbReference type="SUPFAM" id="SSF54373">
    <property type="entry name" value="FAD-linked reductases, C-terminal domain"/>
    <property type="match status" value="1"/>
</dbReference>
<accession>A0A5M9JZZ9</accession>
<comment type="cofactor">
    <cofactor evidence="2">
        <name>FAD</name>
        <dbReference type="ChEBI" id="CHEBI:57692"/>
    </cofactor>
</comment>
<dbReference type="InterPro" id="IPR012132">
    <property type="entry name" value="GMC_OxRdtase"/>
</dbReference>
<dbReference type="GO" id="GO:0050660">
    <property type="term" value="F:flavin adenine dinucleotide binding"/>
    <property type="evidence" value="ECO:0007669"/>
    <property type="project" value="InterPro"/>
</dbReference>
<dbReference type="InterPro" id="IPR007867">
    <property type="entry name" value="GMC_OxRtase_C"/>
</dbReference>
<evidence type="ECO:0000259" key="3">
    <source>
        <dbReference type="PROSITE" id="PS00624"/>
    </source>
</evidence>
<dbReference type="AlphaFoldDB" id="A0A5M9JZZ9"/>
<proteinExistence type="inferred from homology"/>
<dbReference type="InterPro" id="IPR000172">
    <property type="entry name" value="GMC_OxRdtase_N"/>
</dbReference>
<dbReference type="PANTHER" id="PTHR11552">
    <property type="entry name" value="GLUCOSE-METHANOL-CHOLINE GMC OXIDOREDUCTASE"/>
    <property type="match status" value="1"/>
</dbReference>
<dbReference type="Proteomes" id="UP000322873">
    <property type="component" value="Unassembled WGS sequence"/>
</dbReference>
<reference evidence="4 5" key="1">
    <citation type="submission" date="2019-06" db="EMBL/GenBank/DDBJ databases">
        <title>Genome Sequence of the Brown Rot Fungal Pathogen Monilinia fructicola.</title>
        <authorList>
            <person name="De Miccolis Angelini R.M."/>
            <person name="Landi L."/>
            <person name="Abate D."/>
            <person name="Pollastro S."/>
            <person name="Romanazzi G."/>
            <person name="Faretra F."/>
        </authorList>
    </citation>
    <scope>NUCLEOTIDE SEQUENCE [LARGE SCALE GENOMIC DNA]</scope>
    <source>
        <strain evidence="4 5">Mfrc123</strain>
    </source>
</reference>
<dbReference type="Gene3D" id="3.50.50.60">
    <property type="entry name" value="FAD/NAD(P)-binding domain"/>
    <property type="match status" value="1"/>
</dbReference>
<feature type="domain" description="Glucose-methanol-choline oxidoreductase N-terminal" evidence="3">
    <location>
        <begin position="329"/>
        <end position="343"/>
    </location>
</feature>
<dbReference type="EMBL" id="VICG01000003">
    <property type="protein sequence ID" value="KAA8574227.1"/>
    <property type="molecule type" value="Genomic_DNA"/>
</dbReference>
<keyword evidence="2" id="KW-0285">Flavoprotein</keyword>
<keyword evidence="5" id="KW-1185">Reference proteome</keyword>
<sequence>MGCVKDDLNLVLYYVYFCDIESSVGGYMKRYVVHHLSSAPRDYPPPPKMTSSPPQSVDIIFAGGGTAGCAAAGRLARANPDLRILLIECGKNNYQDPLVVSPALYLSHLVPDSKTSLFYQSRPSPHLNNRAAIVSTGGLLGGGSSINFAMYTRAQSIDFDSWNTPGWTADDMLEMNKKVETYLPVGDGRDPKQHGYEGPVQVGDGAYRSKSEHVFMETVKKMGYQEIVDLQDGTACGGFSRWHRFVSPAGHRQDAAHCYIHPLLQSSSYPNLHLLTESKVVRVLFDKSSPPRATGVEYISNPAHQPSLSLSKSIPQTVTAEKLVVVSSGALGTPLILERSGIGRKEVLERAGVQVVSEVDGVGEDYQDHNLLLYPYKTSLDESETTDNILSGRKPLAQALEEKDPKLGWNAVDICSKLRPSPSEIQALGPDFVADWERDFAPYPTKPLMLCAVINTLLTDHSLVEPGQYITMAAYTGYPYSRGFIHITDPSDVENGYDFDPGFLKHPSDLKKQLWAYKMQREICRRLPYFRGEVALGHPKFAKGSKAAIVEEASEAARPARGPDGEIKDIEYSAEDDAAIEDWIRGNLNTTWHSLGTCAMKPREKGGVVDASLNVYGTRGLKVCDLSMVPENVGSNTNHTALAIGEKAALIIGKELGIEV</sequence>
<evidence type="ECO:0000313" key="5">
    <source>
        <dbReference type="Proteomes" id="UP000322873"/>
    </source>
</evidence>
<protein>
    <recommendedName>
        <fullName evidence="3">Glucose-methanol-choline oxidoreductase N-terminal domain-containing protein</fullName>
    </recommendedName>
</protein>
<comment type="caution">
    <text evidence="4">The sequence shown here is derived from an EMBL/GenBank/DDBJ whole genome shotgun (WGS) entry which is preliminary data.</text>
</comment>
<dbReference type="Gene3D" id="3.30.560.10">
    <property type="entry name" value="Glucose Oxidase, domain 3"/>
    <property type="match status" value="1"/>
</dbReference>
<evidence type="ECO:0000256" key="1">
    <source>
        <dbReference type="ARBA" id="ARBA00010790"/>
    </source>
</evidence>
<feature type="binding site" evidence="2">
    <location>
        <begin position="592"/>
        <end position="593"/>
    </location>
    <ligand>
        <name>FAD</name>
        <dbReference type="ChEBI" id="CHEBI:57692"/>
    </ligand>
</feature>
<name>A0A5M9JZZ9_MONFR</name>
<dbReference type="VEuPathDB" id="FungiDB:MFRU_001g00250"/>
<dbReference type="Pfam" id="PF00732">
    <property type="entry name" value="GMC_oxred_N"/>
    <property type="match status" value="1"/>
</dbReference>
<dbReference type="PANTHER" id="PTHR11552:SF78">
    <property type="entry name" value="GLUCOSE-METHANOL-CHOLINE OXIDOREDUCTASE N-TERMINAL DOMAIN-CONTAINING PROTEIN"/>
    <property type="match status" value="1"/>
</dbReference>
<dbReference type="PIRSF" id="PIRSF000137">
    <property type="entry name" value="Alcohol_oxidase"/>
    <property type="match status" value="1"/>
</dbReference>
<dbReference type="InterPro" id="IPR036188">
    <property type="entry name" value="FAD/NAD-bd_sf"/>
</dbReference>
<dbReference type="SUPFAM" id="SSF51905">
    <property type="entry name" value="FAD/NAD(P)-binding domain"/>
    <property type="match status" value="1"/>
</dbReference>
<dbReference type="PROSITE" id="PS00624">
    <property type="entry name" value="GMC_OXRED_2"/>
    <property type="match status" value="1"/>
</dbReference>